<dbReference type="EMBL" id="PVWQ01000001">
    <property type="protein sequence ID" value="RDW93240.1"/>
    <property type="molecule type" value="Genomic_DNA"/>
</dbReference>
<keyword evidence="2" id="KW-0288">FMN</keyword>
<dbReference type="Gene3D" id="3.20.20.70">
    <property type="entry name" value="Aldolase class I"/>
    <property type="match status" value="1"/>
</dbReference>
<sequence length="363" mass="37855">MSIQKKQNDMSTNSALQAAYPWTKAPLLASAPMLNIATAPLAVAVSAAGGLGFLAGGFDISSMEGNLEEAVQLIKGSNSTIREVYATSNILPIGVGFLNWGADLLKAIAAIEKYRPCAAWLFGPKKLPDDLRPWVEQIRAVTGGETKIWIQVGTVAEAVVVAESLDPDVLVLQGSDAGGHGLAQSASIITLVPEVNDALGARQLNPISLIAAGGIVDGRGLAASLALGASGAVMGTRFLASSEAKVARGYQEEVLRASDGGVSTARSTVYDRVRGILSWPSRYDGRGVVNQSYVDAVERGMGDEENRALYAEELKKGDAGWGPNARLTTYAGTGVGLVTEVIPAAEIVANVIEEAKNAFAWSC</sequence>
<dbReference type="STRING" id="1810919.A0A3D8T3X9"/>
<reference evidence="4 5" key="1">
    <citation type="journal article" date="2018" name="IMA Fungus">
        <title>IMA Genome-F 9: Draft genome sequence of Annulohypoxylon stygium, Aspergillus mulundensis, Berkeleyomyces basicola (syn. Thielaviopsis basicola), Ceratocystis smalleyi, two Cercospora beticola strains, Coleophoma cylindrospora, Fusarium fracticaudum, Phialophora cf. hyalina, and Morchella septimelata.</title>
        <authorList>
            <person name="Wingfield B.D."/>
            <person name="Bills G.F."/>
            <person name="Dong Y."/>
            <person name="Huang W."/>
            <person name="Nel W.J."/>
            <person name="Swalarsk-Parry B.S."/>
            <person name="Vaghefi N."/>
            <person name="Wilken P.M."/>
            <person name="An Z."/>
            <person name="de Beer Z.W."/>
            <person name="De Vos L."/>
            <person name="Chen L."/>
            <person name="Duong T.A."/>
            <person name="Gao Y."/>
            <person name="Hammerbacher A."/>
            <person name="Kikkert J.R."/>
            <person name="Li Y."/>
            <person name="Li H."/>
            <person name="Li K."/>
            <person name="Li Q."/>
            <person name="Liu X."/>
            <person name="Ma X."/>
            <person name="Naidoo K."/>
            <person name="Pethybridge S.J."/>
            <person name="Sun J."/>
            <person name="Steenkamp E.T."/>
            <person name="van der Nest M.A."/>
            <person name="van Wyk S."/>
            <person name="Wingfield M.J."/>
            <person name="Xiong C."/>
            <person name="Yue Q."/>
            <person name="Zhang X."/>
        </authorList>
    </citation>
    <scope>NUCLEOTIDE SEQUENCE [LARGE SCALE GENOMIC DNA]</scope>
    <source>
        <strain evidence="4 5">DSM 5745</strain>
    </source>
</reference>
<dbReference type="SUPFAM" id="SSF51412">
    <property type="entry name" value="Inosine monophosphate dehydrogenase (IMPDH)"/>
    <property type="match status" value="1"/>
</dbReference>
<keyword evidence="3" id="KW-0560">Oxidoreductase</keyword>
<evidence type="ECO:0000256" key="3">
    <source>
        <dbReference type="ARBA" id="ARBA00023002"/>
    </source>
</evidence>
<dbReference type="PANTHER" id="PTHR32332:SF34">
    <property type="entry name" value="2-NITROPROPANE DIOXYGENASE FAMILY, PUTATIVE-RELATED"/>
    <property type="match status" value="1"/>
</dbReference>
<gene>
    <name evidence="4" type="ORF">DSM5745_00562</name>
</gene>
<keyword evidence="5" id="KW-1185">Reference proteome</keyword>
<dbReference type="FunFam" id="3.20.20.70:FF:000288">
    <property type="entry name" value="Oxidoreductase, 2-nitropropane dioxygenase family, putative (AFU_orthologue AFUA_7G03850)"/>
    <property type="match status" value="1"/>
</dbReference>
<dbReference type="InterPro" id="IPR013785">
    <property type="entry name" value="Aldolase_TIM"/>
</dbReference>
<accession>A0A3D8T3X9</accession>
<dbReference type="Proteomes" id="UP000256690">
    <property type="component" value="Unassembled WGS sequence"/>
</dbReference>
<evidence type="ECO:0000256" key="2">
    <source>
        <dbReference type="ARBA" id="ARBA00022643"/>
    </source>
</evidence>
<dbReference type="GeneID" id="38110932"/>
<dbReference type="GO" id="GO:0018580">
    <property type="term" value="F:nitronate monooxygenase activity"/>
    <property type="evidence" value="ECO:0007669"/>
    <property type="project" value="InterPro"/>
</dbReference>
<comment type="caution">
    <text evidence="4">The sequence shown here is derived from an EMBL/GenBank/DDBJ whole genome shotgun (WGS) entry which is preliminary data.</text>
</comment>
<dbReference type="PANTHER" id="PTHR32332">
    <property type="entry name" value="2-NITROPROPANE DIOXYGENASE"/>
    <property type="match status" value="1"/>
</dbReference>
<organism evidence="4 5">
    <name type="scientific">Aspergillus mulundensis</name>
    <dbReference type="NCBI Taxonomy" id="1810919"/>
    <lineage>
        <taxon>Eukaryota</taxon>
        <taxon>Fungi</taxon>
        <taxon>Dikarya</taxon>
        <taxon>Ascomycota</taxon>
        <taxon>Pezizomycotina</taxon>
        <taxon>Eurotiomycetes</taxon>
        <taxon>Eurotiomycetidae</taxon>
        <taxon>Eurotiales</taxon>
        <taxon>Aspergillaceae</taxon>
        <taxon>Aspergillus</taxon>
        <taxon>Aspergillus subgen. Nidulantes</taxon>
    </lineage>
</organism>
<protein>
    <submittedName>
        <fullName evidence="4">Uncharacterized protein</fullName>
    </submittedName>
</protein>
<dbReference type="InterPro" id="IPR004136">
    <property type="entry name" value="NMO"/>
</dbReference>
<evidence type="ECO:0000313" key="5">
    <source>
        <dbReference type="Proteomes" id="UP000256690"/>
    </source>
</evidence>
<dbReference type="AlphaFoldDB" id="A0A3D8T3X9"/>
<dbReference type="RefSeq" id="XP_026608423.1">
    <property type="nucleotide sequence ID" value="XM_026742578.1"/>
</dbReference>
<dbReference type="CDD" id="cd04730">
    <property type="entry name" value="NPD_like"/>
    <property type="match status" value="1"/>
</dbReference>
<dbReference type="Pfam" id="PF03060">
    <property type="entry name" value="NMO"/>
    <property type="match status" value="1"/>
</dbReference>
<keyword evidence="1" id="KW-0285">Flavoprotein</keyword>
<evidence type="ECO:0000256" key="1">
    <source>
        <dbReference type="ARBA" id="ARBA00022630"/>
    </source>
</evidence>
<evidence type="ECO:0000313" key="4">
    <source>
        <dbReference type="EMBL" id="RDW93240.1"/>
    </source>
</evidence>
<dbReference type="OrthoDB" id="2349068at2759"/>
<name>A0A3D8T3X9_9EURO</name>
<proteinExistence type="predicted"/>